<dbReference type="SUPFAM" id="SSF82704">
    <property type="entry name" value="AlbA-like"/>
    <property type="match status" value="1"/>
</dbReference>
<sequence>MLMEDVNEPKGQEQTEINIGNDPVMLTAVDVVSKLMNQNNIILKARGNSIPNAVAVANIITEKMLKGVTKIEKINLDTLEKAGIGKMTSTVEIIINKF</sequence>
<proteinExistence type="predicted"/>
<organism evidence="2">
    <name type="scientific">uncultured marine thaumarchaeote KM3_25_G08</name>
    <dbReference type="NCBI Taxonomy" id="1456105"/>
    <lineage>
        <taxon>Archaea</taxon>
        <taxon>Nitrososphaerota</taxon>
        <taxon>environmental samples</taxon>
    </lineage>
</organism>
<name>A0A075GW36_9ARCH</name>
<dbReference type="EMBL" id="KF900816">
    <property type="protein sequence ID" value="AIF07939.1"/>
    <property type="molecule type" value="Genomic_DNA"/>
</dbReference>
<dbReference type="InterPro" id="IPR002775">
    <property type="entry name" value="DNA/RNA-bd_Alba-like"/>
</dbReference>
<dbReference type="Pfam" id="PF01918">
    <property type="entry name" value="Alba"/>
    <property type="match status" value="1"/>
</dbReference>
<dbReference type="AlphaFoldDB" id="A0A075GW36"/>
<reference evidence="2" key="1">
    <citation type="journal article" date="2014" name="Genome Biol. Evol.">
        <title>Pangenome evidence for extensive interdomain horizontal transfer affecting lineage core and shell genes in uncultured planktonic thaumarchaeota and euryarchaeota.</title>
        <authorList>
            <person name="Deschamps P."/>
            <person name="Zivanovic Y."/>
            <person name="Moreira D."/>
            <person name="Rodriguez-Valera F."/>
            <person name="Lopez-Garcia P."/>
        </authorList>
    </citation>
    <scope>NUCLEOTIDE SEQUENCE</scope>
</reference>
<accession>A0A075GW36</accession>
<dbReference type="InterPro" id="IPR036882">
    <property type="entry name" value="Alba-like_dom_sf"/>
</dbReference>
<dbReference type="Gene3D" id="3.30.110.20">
    <property type="entry name" value="Alba-like domain"/>
    <property type="match status" value="1"/>
</dbReference>
<protein>
    <submittedName>
        <fullName evidence="2">Alba, DNA/RNA-binding protein</fullName>
    </submittedName>
</protein>
<evidence type="ECO:0000259" key="1">
    <source>
        <dbReference type="Pfam" id="PF01918"/>
    </source>
</evidence>
<feature type="domain" description="DNA/RNA-binding protein Alba-like" evidence="1">
    <location>
        <begin position="16"/>
        <end position="76"/>
    </location>
</feature>
<dbReference type="GO" id="GO:0003676">
    <property type="term" value="F:nucleic acid binding"/>
    <property type="evidence" value="ECO:0007669"/>
    <property type="project" value="InterPro"/>
</dbReference>
<evidence type="ECO:0000313" key="2">
    <source>
        <dbReference type="EMBL" id="AIF07939.1"/>
    </source>
</evidence>